<dbReference type="PANTHER" id="PTHR45786">
    <property type="entry name" value="DNA BINDING PROTEIN-LIKE"/>
    <property type="match status" value="1"/>
</dbReference>
<protein>
    <submittedName>
        <fullName evidence="1">10215_t:CDS:1</fullName>
    </submittedName>
</protein>
<evidence type="ECO:0000313" key="1">
    <source>
        <dbReference type="EMBL" id="CAG8655380.1"/>
    </source>
</evidence>
<reference evidence="1" key="1">
    <citation type="submission" date="2021-06" db="EMBL/GenBank/DDBJ databases">
        <authorList>
            <person name="Kallberg Y."/>
            <person name="Tangrot J."/>
            <person name="Rosling A."/>
        </authorList>
    </citation>
    <scope>NUCLEOTIDE SEQUENCE</scope>
    <source>
        <strain evidence="1">IN212</strain>
    </source>
</reference>
<organism evidence="1 2">
    <name type="scientific">Racocetra fulgida</name>
    <dbReference type="NCBI Taxonomy" id="60492"/>
    <lineage>
        <taxon>Eukaryota</taxon>
        <taxon>Fungi</taxon>
        <taxon>Fungi incertae sedis</taxon>
        <taxon>Mucoromycota</taxon>
        <taxon>Glomeromycotina</taxon>
        <taxon>Glomeromycetes</taxon>
        <taxon>Diversisporales</taxon>
        <taxon>Gigasporaceae</taxon>
        <taxon>Racocetra</taxon>
    </lineage>
</organism>
<comment type="caution">
    <text evidence="1">The sequence shown here is derived from an EMBL/GenBank/DDBJ whole genome shotgun (WGS) entry which is preliminary data.</text>
</comment>
<feature type="non-terminal residue" evidence="1">
    <location>
        <position position="220"/>
    </location>
</feature>
<dbReference type="PANTHER" id="PTHR45786:SF74">
    <property type="entry name" value="ATP-DEPENDENT DNA HELICASE"/>
    <property type="match status" value="1"/>
</dbReference>
<proteinExistence type="predicted"/>
<keyword evidence="2" id="KW-1185">Reference proteome</keyword>
<accession>A0A9N9DY37</accession>
<dbReference type="AlphaFoldDB" id="A0A9N9DY37"/>
<gene>
    <name evidence="1" type="ORF">RFULGI_LOCUS8639</name>
</gene>
<dbReference type="Proteomes" id="UP000789396">
    <property type="component" value="Unassembled WGS sequence"/>
</dbReference>
<evidence type="ECO:0000313" key="2">
    <source>
        <dbReference type="Proteomes" id="UP000789396"/>
    </source>
</evidence>
<name>A0A9N9DY37_9GLOM</name>
<sequence>MVDPNMVSEYGNKLEARARCIANETIEEAKQCRSAQRQLYSRWENDEQIELRKKKQNEAKRQVTNAARVDNYDTIQLPAIATPPTFLRTLLTEKSMQARDFRKKIRIYNSSLAFTSIGIKIDDYVTRTHGVYNFRIQGELYYRIGSIMPETHILKENLLQDLRIVIAKSRQGLQYMPPTASEVAVLMVGDGHELNDEQHISTTTVNSDNASEIEIDATND</sequence>
<dbReference type="OrthoDB" id="1748060at2759"/>
<dbReference type="EMBL" id="CAJVPZ010014172">
    <property type="protein sequence ID" value="CAG8655380.1"/>
    <property type="molecule type" value="Genomic_DNA"/>
</dbReference>